<evidence type="ECO:0000313" key="3">
    <source>
        <dbReference type="Proteomes" id="UP000234681"/>
    </source>
</evidence>
<sequence length="38" mass="4490">MENQERQCVFVFVCLFVFIMPFASIVKDGHERVTEKIV</sequence>
<dbReference type="Proteomes" id="UP000234681">
    <property type="component" value="Chromosome 4"/>
</dbReference>
<evidence type="ECO:0000256" key="1">
    <source>
        <dbReference type="SAM" id="Phobius"/>
    </source>
</evidence>
<proteinExistence type="predicted"/>
<accession>A6KJI8</accession>
<keyword evidence="1" id="KW-1133">Transmembrane helix</keyword>
<reference evidence="3" key="1">
    <citation type="submission" date="2005-09" db="EMBL/GenBank/DDBJ databases">
        <authorList>
            <person name="Mural R.J."/>
            <person name="Li P.W."/>
            <person name="Adams M.D."/>
            <person name="Amanatides P.G."/>
            <person name="Baden-Tillson H."/>
            <person name="Barnstead M."/>
            <person name="Chin S.H."/>
            <person name="Dew I."/>
            <person name="Evans C.A."/>
            <person name="Ferriera S."/>
            <person name="Flanigan M."/>
            <person name="Fosler C."/>
            <person name="Glodek A."/>
            <person name="Gu Z."/>
            <person name="Holt R.A."/>
            <person name="Jennings D."/>
            <person name="Kraft C.L."/>
            <person name="Lu F."/>
            <person name="Nguyen T."/>
            <person name="Nusskern D.R."/>
            <person name="Pfannkoch C.M."/>
            <person name="Sitter C."/>
            <person name="Sutton G.G."/>
            <person name="Venter J.C."/>
            <person name="Wang Z."/>
            <person name="Woodage T."/>
            <person name="Zheng X.H."/>
            <person name="Zhong F."/>
        </authorList>
    </citation>
    <scope>NUCLEOTIDE SEQUENCE [LARGE SCALE GENOMIC DNA]</scope>
    <source>
        <strain>BN</strain>
        <strain evidence="3">Sprague-Dawley</strain>
    </source>
</reference>
<dbReference type="EMBL" id="CH474057">
    <property type="protein sequence ID" value="EDL86390.1"/>
    <property type="molecule type" value="Genomic_DNA"/>
</dbReference>
<organism evidence="2 3">
    <name type="scientific">Rattus norvegicus</name>
    <name type="common">Rat</name>
    <dbReference type="NCBI Taxonomy" id="10116"/>
    <lineage>
        <taxon>Eukaryota</taxon>
        <taxon>Metazoa</taxon>
        <taxon>Chordata</taxon>
        <taxon>Craniata</taxon>
        <taxon>Vertebrata</taxon>
        <taxon>Euteleostomi</taxon>
        <taxon>Mammalia</taxon>
        <taxon>Eutheria</taxon>
        <taxon>Euarchontoglires</taxon>
        <taxon>Glires</taxon>
        <taxon>Rodentia</taxon>
        <taxon>Myomorpha</taxon>
        <taxon>Muroidea</taxon>
        <taxon>Muridae</taxon>
        <taxon>Murinae</taxon>
        <taxon>Rattus</taxon>
    </lineage>
</organism>
<name>A6KJI8_RAT</name>
<feature type="transmembrane region" description="Helical" evidence="1">
    <location>
        <begin position="7"/>
        <end position="26"/>
    </location>
</feature>
<protein>
    <submittedName>
        <fullName evidence="2">RCG63126</fullName>
    </submittedName>
</protein>
<dbReference type="AlphaFoldDB" id="A6KJI8"/>
<keyword evidence="1" id="KW-0812">Transmembrane</keyword>
<evidence type="ECO:0000313" key="2">
    <source>
        <dbReference type="EMBL" id="EDL86390.1"/>
    </source>
</evidence>
<keyword evidence="1" id="KW-0472">Membrane</keyword>
<gene>
    <name evidence="2" type="ORF">rCG_63126</name>
</gene>